<dbReference type="Gene3D" id="3.90.1770.10">
    <property type="entry name" value="PreATP-grasp domain"/>
    <property type="match status" value="1"/>
</dbReference>
<dbReference type="PROSITE" id="PS50979">
    <property type="entry name" value="BC"/>
    <property type="match status" value="1"/>
</dbReference>
<dbReference type="InterPro" id="IPR005479">
    <property type="entry name" value="CPAse_ATP-bd"/>
</dbReference>
<dbReference type="PROSITE" id="PS50989">
    <property type="entry name" value="COA_CT_CTER"/>
    <property type="match status" value="1"/>
</dbReference>
<evidence type="ECO:0000256" key="7">
    <source>
        <dbReference type="ARBA" id="ARBA00022840"/>
    </source>
</evidence>
<dbReference type="InterPro" id="IPR013537">
    <property type="entry name" value="AcCoA_COase_cen"/>
</dbReference>
<dbReference type="InterPro" id="IPR049076">
    <property type="entry name" value="ACCA"/>
</dbReference>
<dbReference type="FunFam" id="3.90.1770.10:FF:000001">
    <property type="entry name" value="acetyl-CoA carboxylase 1"/>
    <property type="match status" value="1"/>
</dbReference>
<dbReference type="GO" id="GO:0004075">
    <property type="term" value="F:biotin carboxylase activity"/>
    <property type="evidence" value="ECO:0007669"/>
    <property type="project" value="UniProtKB-EC"/>
</dbReference>
<dbReference type="Gene3D" id="3.30.470.20">
    <property type="entry name" value="ATP-grasp fold, B domain"/>
    <property type="match status" value="1"/>
</dbReference>
<dbReference type="CDD" id="cd06850">
    <property type="entry name" value="biotinyl_domain"/>
    <property type="match status" value="1"/>
</dbReference>
<comment type="cofactor">
    <cofactor evidence="1">
        <name>biotin</name>
        <dbReference type="ChEBI" id="CHEBI:57586"/>
    </cofactor>
</comment>
<evidence type="ECO:0000256" key="4">
    <source>
        <dbReference type="ARBA" id="ARBA00022598"/>
    </source>
</evidence>
<dbReference type="InterPro" id="IPR013815">
    <property type="entry name" value="ATP_grasp_subdomain_1"/>
</dbReference>
<keyword evidence="10" id="KW-0092">Biotin</keyword>
<comment type="catalytic activity">
    <reaction evidence="12">
        <text>hydrogencarbonate + acetyl-CoA + ATP = malonyl-CoA + ADP + phosphate + H(+)</text>
        <dbReference type="Rhea" id="RHEA:11308"/>
        <dbReference type="ChEBI" id="CHEBI:15378"/>
        <dbReference type="ChEBI" id="CHEBI:17544"/>
        <dbReference type="ChEBI" id="CHEBI:30616"/>
        <dbReference type="ChEBI" id="CHEBI:43474"/>
        <dbReference type="ChEBI" id="CHEBI:57288"/>
        <dbReference type="ChEBI" id="CHEBI:57384"/>
        <dbReference type="ChEBI" id="CHEBI:456216"/>
        <dbReference type="EC" id="6.4.1.2"/>
    </reaction>
</comment>
<evidence type="ECO:0000259" key="19">
    <source>
        <dbReference type="PROSITE" id="PS50989"/>
    </source>
</evidence>
<name>A0AAN9VLE2_9ORTH</name>
<evidence type="ECO:0000256" key="12">
    <source>
        <dbReference type="ARBA" id="ARBA00048065"/>
    </source>
</evidence>
<evidence type="ECO:0000256" key="8">
    <source>
        <dbReference type="ARBA" id="ARBA00023098"/>
    </source>
</evidence>
<dbReference type="Pfam" id="PF01039">
    <property type="entry name" value="Carboxyl_trans"/>
    <property type="match status" value="1"/>
</dbReference>
<dbReference type="PANTHER" id="PTHR45728:SF3">
    <property type="entry name" value="ACETYL-COA CARBOXYLASE"/>
    <property type="match status" value="1"/>
</dbReference>
<dbReference type="InterPro" id="IPR011054">
    <property type="entry name" value="Rudment_hybrid_motif"/>
</dbReference>
<keyword evidence="4" id="KW-0436">Ligase</keyword>
<proteinExistence type="predicted"/>
<dbReference type="InterPro" id="IPR011053">
    <property type="entry name" value="Single_hybrid_motif"/>
</dbReference>
<dbReference type="GO" id="GO:0006633">
    <property type="term" value="P:fatty acid biosynthetic process"/>
    <property type="evidence" value="ECO:0007669"/>
    <property type="project" value="UniProtKB-KW"/>
</dbReference>
<dbReference type="Pfam" id="PF21385">
    <property type="entry name" value="ACCA_BT"/>
    <property type="match status" value="1"/>
</dbReference>
<evidence type="ECO:0000256" key="9">
    <source>
        <dbReference type="ARBA" id="ARBA00023160"/>
    </source>
</evidence>
<dbReference type="SUPFAM" id="SSF51246">
    <property type="entry name" value="Rudiment single hybrid motif"/>
    <property type="match status" value="1"/>
</dbReference>
<keyword evidence="8" id="KW-0443">Lipid metabolism</keyword>
<dbReference type="Gene3D" id="3.30.1490.20">
    <property type="entry name" value="ATP-grasp fold, A domain"/>
    <property type="match status" value="1"/>
</dbReference>
<dbReference type="GO" id="GO:0003989">
    <property type="term" value="F:acetyl-CoA carboxylase activity"/>
    <property type="evidence" value="ECO:0007669"/>
    <property type="project" value="UniProtKB-EC"/>
</dbReference>
<dbReference type="SUPFAM" id="SSF52440">
    <property type="entry name" value="PreATP-grasp domain"/>
    <property type="match status" value="1"/>
</dbReference>
<organism evidence="20 21">
    <name type="scientific">Gryllus longicercus</name>
    <dbReference type="NCBI Taxonomy" id="2509291"/>
    <lineage>
        <taxon>Eukaryota</taxon>
        <taxon>Metazoa</taxon>
        <taxon>Ecdysozoa</taxon>
        <taxon>Arthropoda</taxon>
        <taxon>Hexapoda</taxon>
        <taxon>Insecta</taxon>
        <taxon>Pterygota</taxon>
        <taxon>Neoptera</taxon>
        <taxon>Polyneoptera</taxon>
        <taxon>Orthoptera</taxon>
        <taxon>Ensifera</taxon>
        <taxon>Gryllidea</taxon>
        <taxon>Grylloidea</taxon>
        <taxon>Gryllidae</taxon>
        <taxon>Gryllinae</taxon>
        <taxon>Gryllus</taxon>
    </lineage>
</organism>
<evidence type="ECO:0008006" key="22">
    <source>
        <dbReference type="Google" id="ProtNLM"/>
    </source>
</evidence>
<dbReference type="Gene3D" id="3.90.226.10">
    <property type="entry name" value="2-enoyl-CoA Hydratase, Chain A, domain 1"/>
    <property type="match status" value="2"/>
</dbReference>
<dbReference type="GO" id="GO:0046872">
    <property type="term" value="F:metal ion binding"/>
    <property type="evidence" value="ECO:0007669"/>
    <property type="project" value="InterPro"/>
</dbReference>
<gene>
    <name evidence="20" type="ORF">R5R35_008392</name>
</gene>
<evidence type="ECO:0000256" key="10">
    <source>
        <dbReference type="ARBA" id="ARBA00023267"/>
    </source>
</evidence>
<reference evidence="20 21" key="1">
    <citation type="submission" date="2024-03" db="EMBL/GenBank/DDBJ databases">
        <title>The genome assembly and annotation of the cricket Gryllus longicercus Weissman &amp; Gray.</title>
        <authorList>
            <person name="Szrajer S."/>
            <person name="Gray D."/>
            <person name="Ylla G."/>
        </authorList>
    </citation>
    <scope>NUCLEOTIDE SEQUENCE [LARGE SCALE GENOMIC DNA]</scope>
    <source>
        <strain evidence="20">DAG 2021-001</strain>
        <tissue evidence="20">Whole body minus gut</tissue>
    </source>
</reference>
<dbReference type="FunFam" id="3.30.1490.20:FF:000003">
    <property type="entry name" value="acetyl-CoA carboxylase isoform X1"/>
    <property type="match status" value="1"/>
</dbReference>
<dbReference type="FunFam" id="2.40.50.100:FF:000005">
    <property type="entry name" value="Acetyl-CoA carboxylase 1"/>
    <property type="match status" value="1"/>
</dbReference>
<dbReference type="PROSITE" id="PS00867">
    <property type="entry name" value="CPSASE_2"/>
    <property type="match status" value="1"/>
</dbReference>
<dbReference type="InterPro" id="IPR005482">
    <property type="entry name" value="Biotin_COase_C"/>
</dbReference>
<evidence type="ECO:0000313" key="21">
    <source>
        <dbReference type="Proteomes" id="UP001378592"/>
    </source>
</evidence>
<keyword evidence="7 14" id="KW-0067">ATP-binding</keyword>
<feature type="domain" description="CoA carboxyltransferase N-terminal" evidence="18">
    <location>
        <begin position="1419"/>
        <end position="1755"/>
    </location>
</feature>
<keyword evidence="5 14" id="KW-0547">Nucleotide-binding</keyword>
<sequence length="2157" mass="244975">MAMEMKSSEVIEKFVFDSGGLKPIQKVLIANNGIAAVKCIRSIQQWCYITFKDMNAVKFVVMVTPEDIKANAEYVKLADYCAPVPGGPNYKNYANVDIIVQIAIEHEVQAVWAGWGHASENPDLPNSLNEHGIIFMGPPAKAMWTLGDKIASSIVAQTADVPTLPWSGSDLKAEYSDEEINISEELYSMGCVNNVVEGLNIAEKIGFPVMIKASEGGGGKGIRKADSSDNFDNLFKQVQTEVPNSSIFIMKLASSARHIEIQLLADQFGNVISLFSRDCSVQRRHQKIIEEAPAVVVPEETLDNMEKAAVRLAKLVGYVSVGTVEYLFDKCGKYYFLELNPRLQVEHPCTEMITGINLPACQLQIAMGIPLHRIQDIRLFYGESISDAAPIDWGNPRHKPRKQGHVIAARITCEDPDNGFKPSGGLIKELIFNSMKNVWAYFSVSASGSLHEFADSQFGHCFSWGRNRDEARLNLVIALKEMVIRADFQTIVGCLIKLLEMPQFINNCVDTMWLDILISKNIQAIKPDILLAVICGAVHISERKFLAALDSFQTSLDKGQIPNPRDLLSSVNVELIYENIKYRIDAFKTGNNSIILFMNNSHQEVELEHLSDSGILILISGKSFTTYMNDQGNRFSVTVDNKTCYFEKENDPSLLLAPTAGKLLNYLVANGEYITPDQPYAEIEVMKMVLTLTTECAGNIFHVKSPGAILSPGSLIATLVLENSSLVVKANDFKGQFHVENTLSYIGPINKVFKKCKQILENTIKGYSIPDACNQVNLQKVVETYVKVLQDPELPIHQLMEILSSETCIPEKVKKNIYSLLASYKITLGSLSVKFPTIKIAELINRYAMNLTFPQDRAIFLQATKRIEQLMNMQKNGIRNNFISSVCCLLNEYYRVERCFQKDSYDESISELQKENTNNAGVTADVFSHIHIGKKNSLVVMLLNYFENMLSNMPQILINSLCNLASLKKNEHLPVSLKARKLLLSAQLPTYKMIYNDLEGIFLTALDCPKQSSQLLNLISCDAYILEALLEFIYHTNIKIRASALEVYVHHVYINYHRHCLQHIEIVADVNSVFFYLLPSTLESGYRNYTSATENFFGIGCMIVLKFFLQLEKIVYKLLEMKHQYTAENEHLFANLSEEVYHHNFFLNIAIEFIEYDDDDVISSKCQDFCTKFISVLQEMEIKRVTFIFLTKEKKYPKFFTFKSYDDFKEDLHYRHIEPSSASHLELHNMDSYNLKSIKTLNPKIQLYMGIAKRGSTNAMDDVRFFLRTFIYRSALPSELSLENVKIQGERIFIDAICELEVVMSSTDIKKVDRNHVFVNFISTVIVELTELIECFESILKKYCFHLWKLRVLDIELKVPIQQSRSCPIVNVKLFVENKNGYIFNIFTCTEVSNLSTGELVLETYKNGEKCTSYSFTNAYALTTPVQHKRYHAQKMGTSYVHDIPEMFQQMLEKLWKEYGENRPNINLPYKLMEFFELVINEEKEINIMKRPPGTNDVGMVAWLFTLFTPEYPEGRDIIVIANDITHVSGSFSPLEDFLFCKASEMARKKKIPRIYISANSGARIGLAEELKSLFRIAWEDREDPNKGFRYLYLKPDDYAKVHSMNSVQTQIIEDEGELRHQITAIIGKEEGIGVENLQGAGLIAGETSKAYQEVVTISMVSCRAIGIGSYLIRLGQRVIQVQNSHIILTGYQALNKLLGREVYSSNNQLGGIQIMYNNGITHQTASHDFDGIYKILKWLSYMPKDKLSSVPIMDSLDPIDRPIEYKPTKLPYDPRWMLEGRPHPHNTDEWESGFLDKGSWDEIMKPWAQSVVCGRGRLGGIPVGVIAVETQTINVTLPADPANENSESKTVTQAGQVWYPDSSQKTAQVIQDFGKEGLPLIIFSNWRGFSGGTKDMFEQVMKFGSYIIDQLREYTQPILVYIPPNGELRGGAWAVLDKTINPSCIEMYADPESRGGVLGPEGIVEIRFRAKDLVKSMHQNDSVIGAASVELEKADLSMEMRAGLEKTIAEREQYLMPIYLQVAIHFADLHDVPCRMKEKSVIMGIVPWRQSRYIFYCRLKRLLLEYQAANIITRIHSNIAFENARLLLHKWFIEENEKSNGHTWEDNLLVTDWLQRKIGNDQTHSLISRKLLFIKNDLVLEEIKSTNELYNEKTVN</sequence>
<keyword evidence="9" id="KW-0275">Fatty acid biosynthesis</keyword>
<dbReference type="SMART" id="SM00878">
    <property type="entry name" value="Biotin_carb_C"/>
    <property type="match status" value="1"/>
</dbReference>
<feature type="domain" description="CoA carboxyltransferase C-terminal" evidence="19">
    <location>
        <begin position="1759"/>
        <end position="2075"/>
    </location>
</feature>
<keyword evidence="3" id="KW-0444">Lipid biosynthesis</keyword>
<dbReference type="InterPro" id="IPR049074">
    <property type="entry name" value="ACCA_BT"/>
</dbReference>
<evidence type="ECO:0000256" key="5">
    <source>
        <dbReference type="ARBA" id="ARBA00022741"/>
    </source>
</evidence>
<feature type="domain" description="ATP-grasp" evidence="16">
    <location>
        <begin position="153"/>
        <end position="367"/>
    </location>
</feature>
<feature type="domain" description="Lipoyl-binding" evidence="15">
    <location>
        <begin position="646"/>
        <end position="720"/>
    </location>
</feature>
<keyword evidence="6" id="KW-0276">Fatty acid metabolism</keyword>
<evidence type="ECO:0000256" key="13">
    <source>
        <dbReference type="ARBA" id="ARBA00048600"/>
    </source>
</evidence>
<keyword evidence="21" id="KW-1185">Reference proteome</keyword>
<dbReference type="Gene3D" id="2.40.460.10">
    <property type="entry name" value="Biotin dependent carboxylase carboxyltransferase"/>
    <property type="match status" value="1"/>
</dbReference>
<comment type="catalytic activity">
    <reaction evidence="13">
        <text>N(6)-biotinyl-L-lysyl-[protein] + hydrogencarbonate + ATP = N(6)-carboxybiotinyl-L-lysyl-[protein] + ADP + phosphate + H(+)</text>
        <dbReference type="Rhea" id="RHEA:13501"/>
        <dbReference type="Rhea" id="RHEA-COMP:10505"/>
        <dbReference type="Rhea" id="RHEA-COMP:10506"/>
        <dbReference type="ChEBI" id="CHEBI:15378"/>
        <dbReference type="ChEBI" id="CHEBI:17544"/>
        <dbReference type="ChEBI" id="CHEBI:30616"/>
        <dbReference type="ChEBI" id="CHEBI:43474"/>
        <dbReference type="ChEBI" id="CHEBI:83144"/>
        <dbReference type="ChEBI" id="CHEBI:83145"/>
        <dbReference type="ChEBI" id="CHEBI:456216"/>
        <dbReference type="EC" id="6.3.4.14"/>
    </reaction>
</comment>
<protein>
    <recommendedName>
        <fullName evidence="22">Acetyl-CoA carboxylase</fullName>
    </recommendedName>
</protein>
<evidence type="ECO:0000256" key="6">
    <source>
        <dbReference type="ARBA" id="ARBA00022832"/>
    </source>
</evidence>
<dbReference type="SUPFAM" id="SSF56059">
    <property type="entry name" value="Glutathione synthetase ATP-binding domain-like"/>
    <property type="match status" value="1"/>
</dbReference>
<dbReference type="InterPro" id="IPR011763">
    <property type="entry name" value="COA_CT_C"/>
</dbReference>
<dbReference type="Pfam" id="PF02785">
    <property type="entry name" value="Biotin_carb_C"/>
    <property type="match status" value="1"/>
</dbReference>
<dbReference type="PROSITE" id="PS00866">
    <property type="entry name" value="CPSASE_1"/>
    <property type="match status" value="1"/>
</dbReference>
<dbReference type="GO" id="GO:0005524">
    <property type="term" value="F:ATP binding"/>
    <property type="evidence" value="ECO:0007669"/>
    <property type="project" value="UniProtKB-UniRule"/>
</dbReference>
<evidence type="ECO:0000259" key="17">
    <source>
        <dbReference type="PROSITE" id="PS50979"/>
    </source>
</evidence>
<evidence type="ECO:0000256" key="11">
    <source>
        <dbReference type="ARBA" id="ARBA00023268"/>
    </source>
</evidence>
<dbReference type="InterPro" id="IPR000089">
    <property type="entry name" value="Biotin_lipoyl"/>
</dbReference>
<dbReference type="EMBL" id="JAZDUA010000125">
    <property type="protein sequence ID" value="KAK7867214.1"/>
    <property type="molecule type" value="Genomic_DNA"/>
</dbReference>
<evidence type="ECO:0000259" key="16">
    <source>
        <dbReference type="PROSITE" id="PS50975"/>
    </source>
</evidence>
<dbReference type="InterPro" id="IPR011761">
    <property type="entry name" value="ATP-grasp"/>
</dbReference>
<evidence type="ECO:0000256" key="3">
    <source>
        <dbReference type="ARBA" id="ARBA00022516"/>
    </source>
</evidence>
<dbReference type="PROSITE" id="PS50975">
    <property type="entry name" value="ATP_GRASP"/>
    <property type="match status" value="1"/>
</dbReference>
<dbReference type="FunFam" id="2.40.460.10:FF:000001">
    <property type="entry name" value="Acetyl-CoA carboxylase 1"/>
    <property type="match status" value="1"/>
</dbReference>
<dbReference type="Pfam" id="PF00289">
    <property type="entry name" value="Biotin_carb_N"/>
    <property type="match status" value="1"/>
</dbReference>
<evidence type="ECO:0000259" key="15">
    <source>
        <dbReference type="PROSITE" id="PS50968"/>
    </source>
</evidence>
<comment type="caution">
    <text evidence="20">The sequence shown here is derived from an EMBL/GenBank/DDBJ whole genome shotgun (WGS) entry which is preliminary data.</text>
</comment>
<dbReference type="InterPro" id="IPR011762">
    <property type="entry name" value="COA_CT_N"/>
</dbReference>
<dbReference type="FunFam" id="3.40.50.20:FF:000005">
    <property type="entry name" value="acetyl-CoA carboxylase isoform X2"/>
    <property type="match status" value="1"/>
</dbReference>
<dbReference type="Gene3D" id="3.40.50.20">
    <property type="match status" value="1"/>
</dbReference>
<evidence type="ECO:0000256" key="14">
    <source>
        <dbReference type="PROSITE-ProRule" id="PRU00409"/>
    </source>
</evidence>
<dbReference type="Gene3D" id="2.40.50.100">
    <property type="match status" value="1"/>
</dbReference>
<dbReference type="InterPro" id="IPR034733">
    <property type="entry name" value="AcCoA_carboxyl_beta"/>
</dbReference>
<evidence type="ECO:0000313" key="20">
    <source>
        <dbReference type="EMBL" id="KAK7867214.1"/>
    </source>
</evidence>
<feature type="domain" description="Biotin carboxylation" evidence="17">
    <location>
        <begin position="23"/>
        <end position="519"/>
    </location>
</feature>
<dbReference type="Proteomes" id="UP001378592">
    <property type="component" value="Unassembled WGS sequence"/>
</dbReference>
<dbReference type="GO" id="GO:0005739">
    <property type="term" value="C:mitochondrion"/>
    <property type="evidence" value="ECO:0007669"/>
    <property type="project" value="TreeGrafter"/>
</dbReference>
<evidence type="ECO:0000259" key="18">
    <source>
        <dbReference type="PROSITE" id="PS50980"/>
    </source>
</evidence>
<dbReference type="InterPro" id="IPR029045">
    <property type="entry name" value="ClpP/crotonase-like_dom_sf"/>
</dbReference>
<dbReference type="InterPro" id="IPR016185">
    <property type="entry name" value="PreATP-grasp_dom_sf"/>
</dbReference>
<dbReference type="SUPFAM" id="SSF51230">
    <property type="entry name" value="Single hybrid motif"/>
    <property type="match status" value="1"/>
</dbReference>
<dbReference type="PROSITE" id="PS50980">
    <property type="entry name" value="COA_CT_NTER"/>
    <property type="match status" value="1"/>
</dbReference>
<dbReference type="Pfam" id="PF02786">
    <property type="entry name" value="CPSase_L_D2"/>
    <property type="match status" value="1"/>
</dbReference>
<evidence type="ECO:0000256" key="2">
    <source>
        <dbReference type="ARBA" id="ARBA00004956"/>
    </source>
</evidence>
<dbReference type="InterPro" id="IPR005481">
    <property type="entry name" value="BC-like_N"/>
</dbReference>
<keyword evidence="11" id="KW-0511">Multifunctional enzyme</keyword>
<dbReference type="InterPro" id="IPR011764">
    <property type="entry name" value="Biotin_carboxylation_dom"/>
</dbReference>
<dbReference type="PROSITE" id="PS50968">
    <property type="entry name" value="BIOTINYL_LIPOYL"/>
    <property type="match status" value="1"/>
</dbReference>
<accession>A0AAN9VLE2</accession>
<dbReference type="SUPFAM" id="SSF52096">
    <property type="entry name" value="ClpP/crotonase"/>
    <property type="match status" value="2"/>
</dbReference>
<dbReference type="Pfam" id="PF00364">
    <property type="entry name" value="Biotin_lipoyl"/>
    <property type="match status" value="1"/>
</dbReference>
<dbReference type="FunFam" id="3.90.226.10:FF:000010">
    <property type="entry name" value="acetyl-CoA carboxylase isoform X2"/>
    <property type="match status" value="1"/>
</dbReference>
<comment type="pathway">
    <text evidence="2">Lipid metabolism; malonyl-CoA biosynthesis; malonyl-CoA from acetyl-CoA: step 1/1.</text>
</comment>
<dbReference type="Pfam" id="PF08326">
    <property type="entry name" value="ACC_central"/>
    <property type="match status" value="1"/>
</dbReference>
<evidence type="ECO:0000256" key="1">
    <source>
        <dbReference type="ARBA" id="ARBA00001953"/>
    </source>
</evidence>
<dbReference type="PANTHER" id="PTHR45728">
    <property type="entry name" value="ACETYL-COA CARBOXYLASE, ISOFORM A"/>
    <property type="match status" value="1"/>
</dbReference>